<protein>
    <submittedName>
        <fullName evidence="2">Methyltransferase-like protein 9</fullName>
    </submittedName>
</protein>
<proteinExistence type="predicted"/>
<reference evidence="2" key="1">
    <citation type="submission" date="2016-11" db="UniProtKB">
        <authorList>
            <consortium name="WormBaseParasite"/>
        </authorList>
    </citation>
    <scope>IDENTIFICATION</scope>
    <source>
        <strain evidence="2">KR3021</strain>
    </source>
</reference>
<evidence type="ECO:0000313" key="2">
    <source>
        <dbReference type="WBParaSite" id="RSKR_0000906900.1"/>
    </source>
</evidence>
<organism evidence="1 2">
    <name type="scientific">Rhabditophanes sp. KR3021</name>
    <dbReference type="NCBI Taxonomy" id="114890"/>
    <lineage>
        <taxon>Eukaryota</taxon>
        <taxon>Metazoa</taxon>
        <taxon>Ecdysozoa</taxon>
        <taxon>Nematoda</taxon>
        <taxon>Chromadorea</taxon>
        <taxon>Rhabditida</taxon>
        <taxon>Tylenchina</taxon>
        <taxon>Panagrolaimomorpha</taxon>
        <taxon>Strongyloidoidea</taxon>
        <taxon>Alloionematidae</taxon>
        <taxon>Rhabditophanes</taxon>
    </lineage>
</organism>
<dbReference type="WBParaSite" id="RSKR_0000906900.1">
    <property type="protein sequence ID" value="RSKR_0000906900.1"/>
    <property type="gene ID" value="RSKR_0000906900"/>
</dbReference>
<evidence type="ECO:0000313" key="1">
    <source>
        <dbReference type="Proteomes" id="UP000095286"/>
    </source>
</evidence>
<dbReference type="Proteomes" id="UP000095286">
    <property type="component" value="Unplaced"/>
</dbReference>
<name>A0AC35UBL1_9BILA</name>
<sequence>MTRATQLTRMLCEKEVFDEEFLAADKNAWYSINKRKMSVQFAEQFYPLQYDSGTHEFLINSLNLSNNVCLQMFYSATISFMSIFTTKTNINGILDRGRMHIFSDDQLQSFLNLEPEWISSDKTVLDLGAGDGMVTKHLETFYKNVYVTEMSPIMQWRLGQKGFTTVDPMKWFEHRIIANKEVNLISVLNLLDRHYNPHLLLEQLHEAALSSGALVMLGIVLPVKQFVEFHPSASTNKADTDIFLKGTTFEEQAESIVKNLLVPFGFELIRFSKVPYICEGDSTRPYYKLTDALMLLKAVPKQSSQTISTTTVSSFNGDIHIEL</sequence>
<accession>A0AC35UBL1</accession>